<accession>A0A8X6UBR1</accession>
<dbReference type="Gene3D" id="3.30.420.10">
    <property type="entry name" value="Ribonuclease H-like superfamily/Ribonuclease H"/>
    <property type="match status" value="1"/>
</dbReference>
<protein>
    <submittedName>
        <fullName evidence="1">Putative DD34D transposase</fullName>
    </submittedName>
</protein>
<dbReference type="InterPro" id="IPR052709">
    <property type="entry name" value="Transposase-MT_Hybrid"/>
</dbReference>
<organism evidence="1 2">
    <name type="scientific">Nephila pilipes</name>
    <name type="common">Giant wood spider</name>
    <name type="synonym">Nephila maculata</name>
    <dbReference type="NCBI Taxonomy" id="299642"/>
    <lineage>
        <taxon>Eukaryota</taxon>
        <taxon>Metazoa</taxon>
        <taxon>Ecdysozoa</taxon>
        <taxon>Arthropoda</taxon>
        <taxon>Chelicerata</taxon>
        <taxon>Arachnida</taxon>
        <taxon>Araneae</taxon>
        <taxon>Araneomorphae</taxon>
        <taxon>Entelegynae</taxon>
        <taxon>Araneoidea</taxon>
        <taxon>Nephilidae</taxon>
        <taxon>Nephila</taxon>
    </lineage>
</organism>
<gene>
    <name evidence="1" type="ORF">NPIL_597981</name>
</gene>
<reference evidence="1" key="1">
    <citation type="submission" date="2020-08" db="EMBL/GenBank/DDBJ databases">
        <title>Multicomponent nature underlies the extraordinary mechanical properties of spider dragline silk.</title>
        <authorList>
            <person name="Kono N."/>
            <person name="Nakamura H."/>
            <person name="Mori M."/>
            <person name="Yoshida Y."/>
            <person name="Ohtoshi R."/>
            <person name="Malay A.D."/>
            <person name="Moran D.A.P."/>
            <person name="Tomita M."/>
            <person name="Numata K."/>
            <person name="Arakawa K."/>
        </authorList>
    </citation>
    <scope>NUCLEOTIDE SEQUENCE</scope>
</reference>
<dbReference type="PANTHER" id="PTHR46060">
    <property type="entry name" value="MARINER MOS1 TRANSPOSASE-LIKE PROTEIN"/>
    <property type="match status" value="1"/>
</dbReference>
<comment type="caution">
    <text evidence="1">The sequence shown here is derived from an EMBL/GenBank/DDBJ whole genome shotgun (WGS) entry which is preliminary data.</text>
</comment>
<dbReference type="AlphaFoldDB" id="A0A8X6UBR1"/>
<name>A0A8X6UBR1_NEPPI</name>
<proteinExistence type="predicted"/>
<dbReference type="EMBL" id="BMAW01029887">
    <property type="protein sequence ID" value="GFU14184.1"/>
    <property type="molecule type" value="Genomic_DNA"/>
</dbReference>
<evidence type="ECO:0000313" key="2">
    <source>
        <dbReference type="Proteomes" id="UP000887013"/>
    </source>
</evidence>
<dbReference type="OrthoDB" id="6433552at2759"/>
<dbReference type="InterPro" id="IPR036397">
    <property type="entry name" value="RNaseH_sf"/>
</dbReference>
<dbReference type="Proteomes" id="UP000887013">
    <property type="component" value="Unassembled WGS sequence"/>
</dbReference>
<evidence type="ECO:0000313" key="1">
    <source>
        <dbReference type="EMBL" id="GFU14184.1"/>
    </source>
</evidence>
<dbReference type="PANTHER" id="PTHR46060:SF1">
    <property type="entry name" value="MARINER MOS1 TRANSPOSASE-LIKE PROTEIN"/>
    <property type="match status" value="1"/>
</dbReference>
<dbReference type="GO" id="GO:0003676">
    <property type="term" value="F:nucleic acid binding"/>
    <property type="evidence" value="ECO:0007669"/>
    <property type="project" value="InterPro"/>
</dbReference>
<sequence>MCDQLESEPVFLDDVTTGDESWAFQYDPETKGQSSKWHISSFPRQKLTRIMKTKVKTMFIILFDKCGVVHKEFVPPGRAVKLKRPEIDDRWKLHHDKSSAFIETAYLYRIGVVT</sequence>
<keyword evidence="2" id="KW-1185">Reference proteome</keyword>